<sequence length="102" mass="11493">MIQTFQQIREWAEARNLINGSDSFRQLAKLTEETGELAADISKCRQRAKIADSIGDCVVVLTILAAQQGLKIEDCIAQAHEEIKDRRGVMRDGVFVKEEDMQ</sequence>
<reference evidence="2 3" key="1">
    <citation type="submission" date="2017-06" db="EMBL/GenBank/DDBJ databases">
        <authorList>
            <consortium name="Pathogen Informatics"/>
        </authorList>
    </citation>
    <scope>NUCLEOTIDE SEQUENCE [LARGE SCALE GENOMIC DNA]</scope>
    <source>
        <strain evidence="2 3">NCTC10596</strain>
    </source>
</reference>
<proteinExistence type="predicted"/>
<dbReference type="Proteomes" id="UP000215465">
    <property type="component" value="Chromosome 1"/>
</dbReference>
<dbReference type="AlphaFoldDB" id="A0A8B4G9N0"/>
<organism evidence="2 3">
    <name type="scientific">Eikenella corrodens</name>
    <dbReference type="NCBI Taxonomy" id="539"/>
    <lineage>
        <taxon>Bacteria</taxon>
        <taxon>Pseudomonadati</taxon>
        <taxon>Pseudomonadota</taxon>
        <taxon>Betaproteobacteria</taxon>
        <taxon>Neisseriales</taxon>
        <taxon>Neisseriaceae</taxon>
        <taxon>Eikenella</taxon>
    </lineage>
</organism>
<gene>
    <name evidence="2" type="ORF">SAMEA4412678_01787</name>
</gene>
<dbReference type="RefSeq" id="WP_003821896.1">
    <property type="nucleotide sequence ID" value="NZ_CP082861.1"/>
</dbReference>
<dbReference type="Pfam" id="PF03819">
    <property type="entry name" value="MazG"/>
    <property type="match status" value="1"/>
</dbReference>
<feature type="domain" description="NTP pyrophosphohydrolase MazG-like" evidence="1">
    <location>
        <begin position="27"/>
        <end position="86"/>
    </location>
</feature>
<keyword evidence="2" id="KW-0378">Hydrolase</keyword>
<name>A0A8B4G9N0_EIKCO</name>
<dbReference type="KEGG" id="ecor:SAMEA4412678_1787"/>
<dbReference type="InterPro" id="IPR004518">
    <property type="entry name" value="MazG-like_dom"/>
</dbReference>
<dbReference type="GO" id="GO:0016787">
    <property type="term" value="F:hydrolase activity"/>
    <property type="evidence" value="ECO:0007669"/>
    <property type="project" value="UniProtKB-KW"/>
</dbReference>
<dbReference type="CDD" id="cd11540">
    <property type="entry name" value="NTP-PPase_u3"/>
    <property type="match status" value="1"/>
</dbReference>
<evidence type="ECO:0000313" key="2">
    <source>
        <dbReference type="EMBL" id="SNW10149.1"/>
    </source>
</evidence>
<dbReference type="EMBL" id="LT906482">
    <property type="protein sequence ID" value="SNW10149.1"/>
    <property type="molecule type" value="Genomic_DNA"/>
</dbReference>
<evidence type="ECO:0000259" key="1">
    <source>
        <dbReference type="Pfam" id="PF03819"/>
    </source>
</evidence>
<protein>
    <submittedName>
        <fullName evidence="2">MazG nucleotide pyrophosphohydrolase domain</fullName>
    </submittedName>
</protein>
<dbReference type="GeneID" id="60770685"/>
<evidence type="ECO:0000313" key="3">
    <source>
        <dbReference type="Proteomes" id="UP000215465"/>
    </source>
</evidence>
<dbReference type="SUPFAM" id="SSF101386">
    <property type="entry name" value="all-alpha NTP pyrophosphatases"/>
    <property type="match status" value="1"/>
</dbReference>
<dbReference type="Gene3D" id="1.10.287.1080">
    <property type="entry name" value="MazG-like"/>
    <property type="match status" value="1"/>
</dbReference>
<accession>A0A8B4G9N0</accession>